<dbReference type="PANTHER" id="PTHR42751:SF4">
    <property type="entry name" value="K(+)_H(+) ANTIPORTER SUBUNIT KHTU"/>
    <property type="match status" value="1"/>
</dbReference>
<evidence type="ECO:0000256" key="5">
    <source>
        <dbReference type="ARBA" id="ARBA00022989"/>
    </source>
</evidence>
<dbReference type="RefSeq" id="WP_143740221.1">
    <property type="nucleotide sequence ID" value="NZ_LT607413.1"/>
</dbReference>
<comment type="similarity">
    <text evidence="2">Belongs to the monovalent cation:proton antiporter 2 (CPA2) transporter (TC 2.A.37) family.</text>
</comment>
<feature type="transmembrane region" description="Helical" evidence="8">
    <location>
        <begin position="85"/>
        <end position="109"/>
    </location>
</feature>
<evidence type="ECO:0000256" key="2">
    <source>
        <dbReference type="ARBA" id="ARBA00005551"/>
    </source>
</evidence>
<dbReference type="Pfam" id="PF00999">
    <property type="entry name" value="Na_H_Exchanger"/>
    <property type="match status" value="1"/>
</dbReference>
<feature type="transmembrane region" description="Helical" evidence="8">
    <location>
        <begin position="115"/>
        <end position="134"/>
    </location>
</feature>
<feature type="transmembrane region" description="Helical" evidence="8">
    <location>
        <begin position="56"/>
        <end position="73"/>
    </location>
</feature>
<name>A0A1C4UZH5_MICEC</name>
<evidence type="ECO:0000256" key="6">
    <source>
        <dbReference type="ARBA" id="ARBA00023136"/>
    </source>
</evidence>
<feature type="transmembrane region" description="Helical" evidence="8">
    <location>
        <begin position="235"/>
        <end position="253"/>
    </location>
</feature>
<keyword evidence="5 8" id="KW-1133">Transmembrane helix</keyword>
<dbReference type="InterPro" id="IPR001607">
    <property type="entry name" value="Znf_UBP"/>
</dbReference>
<sequence length="529" mass="55470">MSAELVALGAAGVAAGLLARGGRRLALPTIPAFMAAGIVLGPSVTGVIDHPEDIELVAKIGLVVLLFHLGIEFPAEQVLASGKRMLLAAFGYIGLNVGGGLALGFTIGWGTPEALVIAGAVGISSSAIVTKLLVELRRLTNAETPVILGVIVVEDIFLALYLGLLGPVLGGADSPAAMLGEVGLTFGFILGLMLLARFGARAVHMIVRSDEDELVTVIAIGLAILVAGFAEQLGVSDAIGALMIGLVVSRTAAKHQIERLILPVRDAFAAIFFVVFGATIQLDALGPVLLPVAAAVMLSLVMNVVGGVVLARSHGLNQRSAANAALVLLGRGEFSLILATLAIGAGLDERIGPFVALYVLVLALVGPILAARSHRLSLVLPNWLLGGSFRYVGQEPMVRSCPHTDVVAAEPVSDGCDDCRTLGDEWVHLRSCLTCGYVGCCDDSKNKHATRHHESTQHPAIVSIEPGESWRYCYVDRVLAPGVRTRRSSPPEQSRPDQAPPEQSRPDQAPPEQSRPDQAPPEQFRPDQA</sequence>
<dbReference type="InParanoid" id="A0A1C4UZH5"/>
<dbReference type="GO" id="GO:0008270">
    <property type="term" value="F:zinc ion binding"/>
    <property type="evidence" value="ECO:0007669"/>
    <property type="project" value="InterPro"/>
</dbReference>
<dbReference type="OrthoDB" id="120315at2"/>
<keyword evidence="4 8" id="KW-0812">Transmembrane</keyword>
<evidence type="ECO:0000256" key="3">
    <source>
        <dbReference type="ARBA" id="ARBA00022448"/>
    </source>
</evidence>
<feature type="transmembrane region" description="Helical" evidence="8">
    <location>
        <begin position="288"/>
        <end position="311"/>
    </location>
</feature>
<protein>
    <submittedName>
        <fullName evidence="10">Monovalent cation:H+ antiporter-2, CPA2 family</fullName>
    </submittedName>
</protein>
<dbReference type="Proteomes" id="UP000198253">
    <property type="component" value="Chromosome I"/>
</dbReference>
<evidence type="ECO:0000256" key="7">
    <source>
        <dbReference type="SAM" id="MobiDB-lite"/>
    </source>
</evidence>
<dbReference type="SUPFAM" id="SSF57850">
    <property type="entry name" value="RING/U-box"/>
    <property type="match status" value="1"/>
</dbReference>
<dbReference type="PANTHER" id="PTHR42751">
    <property type="entry name" value="SODIUM/HYDROGEN EXCHANGER FAMILY/TRKA DOMAIN PROTEIN"/>
    <property type="match status" value="1"/>
</dbReference>
<evidence type="ECO:0000256" key="8">
    <source>
        <dbReference type="SAM" id="Phobius"/>
    </source>
</evidence>
<evidence type="ECO:0000256" key="4">
    <source>
        <dbReference type="ARBA" id="ARBA00022692"/>
    </source>
</evidence>
<organism evidence="10 11">
    <name type="scientific">Micromonospora echinospora</name>
    <name type="common">Micromonospora purpurea</name>
    <dbReference type="NCBI Taxonomy" id="1877"/>
    <lineage>
        <taxon>Bacteria</taxon>
        <taxon>Bacillati</taxon>
        <taxon>Actinomycetota</taxon>
        <taxon>Actinomycetes</taxon>
        <taxon>Micromonosporales</taxon>
        <taxon>Micromonosporaceae</taxon>
        <taxon>Micromonospora</taxon>
    </lineage>
</organism>
<feature type="transmembrane region" description="Helical" evidence="8">
    <location>
        <begin position="176"/>
        <end position="200"/>
    </location>
</feature>
<dbReference type="PROSITE" id="PS50271">
    <property type="entry name" value="ZF_UBP"/>
    <property type="match status" value="1"/>
</dbReference>
<dbReference type="EMBL" id="LT607413">
    <property type="protein sequence ID" value="SCE77046.1"/>
    <property type="molecule type" value="Genomic_DNA"/>
</dbReference>
<proteinExistence type="inferred from homology"/>
<dbReference type="InterPro" id="IPR013083">
    <property type="entry name" value="Znf_RING/FYVE/PHD"/>
</dbReference>
<dbReference type="Pfam" id="PF02148">
    <property type="entry name" value="zf-UBP"/>
    <property type="match status" value="1"/>
</dbReference>
<evidence type="ECO:0000256" key="1">
    <source>
        <dbReference type="ARBA" id="ARBA00004141"/>
    </source>
</evidence>
<dbReference type="Gene3D" id="1.20.1530.20">
    <property type="match status" value="1"/>
</dbReference>
<evidence type="ECO:0000259" key="9">
    <source>
        <dbReference type="PROSITE" id="PS50271"/>
    </source>
</evidence>
<comment type="subcellular location">
    <subcellularLocation>
        <location evidence="1">Membrane</location>
        <topology evidence="1">Multi-pass membrane protein</topology>
    </subcellularLocation>
</comment>
<feature type="domain" description="UBP-type" evidence="9">
    <location>
        <begin position="399"/>
        <end position="501"/>
    </location>
</feature>
<gene>
    <name evidence="10" type="ORF">GA0070618_0793</name>
</gene>
<feature type="region of interest" description="Disordered" evidence="7">
    <location>
        <begin position="483"/>
        <end position="529"/>
    </location>
</feature>
<dbReference type="Gene3D" id="3.30.40.10">
    <property type="entry name" value="Zinc/RING finger domain, C3HC4 (zinc finger)"/>
    <property type="match status" value="1"/>
</dbReference>
<dbReference type="InterPro" id="IPR038770">
    <property type="entry name" value="Na+/solute_symporter_sf"/>
</dbReference>
<keyword evidence="11" id="KW-1185">Reference proteome</keyword>
<dbReference type="GO" id="GO:0016020">
    <property type="term" value="C:membrane"/>
    <property type="evidence" value="ECO:0007669"/>
    <property type="project" value="UniProtKB-SubCell"/>
</dbReference>
<reference evidence="11" key="1">
    <citation type="submission" date="2016-06" db="EMBL/GenBank/DDBJ databases">
        <authorList>
            <person name="Varghese N."/>
            <person name="Submissions Spin"/>
        </authorList>
    </citation>
    <scope>NUCLEOTIDE SEQUENCE [LARGE SCALE GENOMIC DNA]</scope>
    <source>
        <strain evidence="11">DSM 43816</strain>
    </source>
</reference>
<dbReference type="SMART" id="SM00290">
    <property type="entry name" value="ZnF_UBP"/>
    <property type="match status" value="1"/>
</dbReference>
<feature type="transmembrane region" description="Helical" evidence="8">
    <location>
        <begin position="323"/>
        <end position="345"/>
    </location>
</feature>
<accession>A0A1C4UZH5</accession>
<keyword evidence="3" id="KW-0813">Transport</keyword>
<evidence type="ECO:0000313" key="10">
    <source>
        <dbReference type="EMBL" id="SCE77046.1"/>
    </source>
</evidence>
<feature type="transmembrane region" description="Helical" evidence="8">
    <location>
        <begin position="25"/>
        <end position="44"/>
    </location>
</feature>
<dbReference type="GO" id="GO:1902600">
    <property type="term" value="P:proton transmembrane transport"/>
    <property type="evidence" value="ECO:0007669"/>
    <property type="project" value="InterPro"/>
</dbReference>
<dbReference type="AlphaFoldDB" id="A0A1C4UZH5"/>
<feature type="transmembrane region" description="Helical" evidence="8">
    <location>
        <begin position="212"/>
        <end position="229"/>
    </location>
</feature>
<feature type="transmembrane region" description="Helical" evidence="8">
    <location>
        <begin position="351"/>
        <end position="371"/>
    </location>
</feature>
<evidence type="ECO:0000313" key="11">
    <source>
        <dbReference type="Proteomes" id="UP000198253"/>
    </source>
</evidence>
<feature type="transmembrane region" description="Helical" evidence="8">
    <location>
        <begin position="260"/>
        <end position="282"/>
    </location>
</feature>
<dbReference type="InterPro" id="IPR006153">
    <property type="entry name" value="Cation/H_exchanger_TM"/>
</dbReference>
<feature type="transmembrane region" description="Helical" evidence="8">
    <location>
        <begin position="146"/>
        <end position="164"/>
    </location>
</feature>
<keyword evidence="6 8" id="KW-0472">Membrane</keyword>
<dbReference type="GO" id="GO:0015297">
    <property type="term" value="F:antiporter activity"/>
    <property type="evidence" value="ECO:0007669"/>
    <property type="project" value="InterPro"/>
</dbReference>